<dbReference type="GO" id="GO:0000466">
    <property type="term" value="P:maturation of 5.8S rRNA from tricistronic rRNA transcript (SSU-rRNA, 5.8S rRNA, LSU-rRNA)"/>
    <property type="evidence" value="ECO:0007669"/>
    <property type="project" value="TreeGrafter"/>
</dbReference>
<dbReference type="HAMAP" id="MF_01547">
    <property type="entry name" value="RNA_methyltr_E"/>
    <property type="match status" value="1"/>
</dbReference>
<dbReference type="FunFam" id="3.40.50.150:FF:000004">
    <property type="entry name" value="AdoMet-dependent rRNA methyltransferase SPB1"/>
    <property type="match status" value="1"/>
</dbReference>
<feature type="compositionally biased region" description="Basic and acidic residues" evidence="8">
    <location>
        <begin position="490"/>
        <end position="502"/>
    </location>
</feature>
<dbReference type="InterPro" id="IPR015507">
    <property type="entry name" value="rRNA-MeTfrase_E"/>
</dbReference>
<dbReference type="AlphaFoldDB" id="A0A212D7Y0"/>
<feature type="compositionally biased region" description="Basic and acidic residues" evidence="8">
    <location>
        <begin position="443"/>
        <end position="457"/>
    </location>
</feature>
<dbReference type="EMBL" id="MKHE01000005">
    <property type="protein sequence ID" value="OWK14360.1"/>
    <property type="molecule type" value="Genomic_DNA"/>
</dbReference>
<feature type="region of interest" description="Disordered" evidence="8">
    <location>
        <begin position="385"/>
        <end position="502"/>
    </location>
</feature>
<accession>A0A212D7Y0</accession>
<evidence type="ECO:0000259" key="10">
    <source>
        <dbReference type="Pfam" id="PF11861"/>
    </source>
</evidence>
<name>A0A212D7Y0_CEREH</name>
<evidence type="ECO:0000313" key="12">
    <source>
        <dbReference type="Proteomes" id="UP000242450"/>
    </source>
</evidence>
<reference evidence="11 12" key="1">
    <citation type="journal article" date="2018" name="Mol. Genet. Genomics">
        <title>The red deer Cervus elaphus genome CerEla1.0: sequencing, annotating, genes, and chromosomes.</title>
        <authorList>
            <person name="Bana N.A."/>
            <person name="Nyiri A."/>
            <person name="Nagy J."/>
            <person name="Frank K."/>
            <person name="Nagy T."/>
            <person name="Steger V."/>
            <person name="Schiller M."/>
            <person name="Lakatos P."/>
            <person name="Sugar L."/>
            <person name="Horn P."/>
            <person name="Barta E."/>
            <person name="Orosz L."/>
        </authorList>
    </citation>
    <scope>NUCLEOTIDE SEQUENCE [LARGE SCALE GENOMIC DNA]</scope>
    <source>
        <strain evidence="11">Hungarian</strain>
    </source>
</reference>
<dbReference type="Proteomes" id="UP000242450">
    <property type="component" value="Chromosome 5"/>
</dbReference>
<dbReference type="GO" id="GO:0030687">
    <property type="term" value="C:preribosome, large subunit precursor"/>
    <property type="evidence" value="ECO:0007669"/>
    <property type="project" value="TreeGrafter"/>
</dbReference>
<keyword evidence="7" id="KW-0539">Nucleus</keyword>
<evidence type="ECO:0000313" key="11">
    <source>
        <dbReference type="EMBL" id="OWK14360.1"/>
    </source>
</evidence>
<evidence type="ECO:0000256" key="4">
    <source>
        <dbReference type="ARBA" id="ARBA00022603"/>
    </source>
</evidence>
<comment type="caution">
    <text evidence="11">The sequence shown here is derived from an EMBL/GenBank/DDBJ whole genome shotgun (WGS) entry which is preliminary data.</text>
</comment>
<evidence type="ECO:0000256" key="7">
    <source>
        <dbReference type="ARBA" id="ARBA00023242"/>
    </source>
</evidence>
<evidence type="ECO:0000259" key="9">
    <source>
        <dbReference type="Pfam" id="PF01728"/>
    </source>
</evidence>
<evidence type="ECO:0000256" key="5">
    <source>
        <dbReference type="ARBA" id="ARBA00022679"/>
    </source>
</evidence>
<dbReference type="InterPro" id="IPR029063">
    <property type="entry name" value="SAM-dependent_MTases_sf"/>
</dbReference>
<dbReference type="InterPro" id="IPR024576">
    <property type="entry name" value="rRNA_MeTfrase_Spb1_DUF3381"/>
</dbReference>
<dbReference type="GO" id="GO:0016435">
    <property type="term" value="F:rRNA (guanine) methyltransferase activity"/>
    <property type="evidence" value="ECO:0007669"/>
    <property type="project" value="TreeGrafter"/>
</dbReference>
<dbReference type="GO" id="GO:0005730">
    <property type="term" value="C:nucleolus"/>
    <property type="evidence" value="ECO:0007669"/>
    <property type="project" value="UniProtKB-SubCell"/>
</dbReference>
<evidence type="ECO:0000256" key="6">
    <source>
        <dbReference type="ARBA" id="ARBA00022691"/>
    </source>
</evidence>
<dbReference type="Pfam" id="PF01728">
    <property type="entry name" value="FtsJ"/>
    <property type="match status" value="1"/>
</dbReference>
<keyword evidence="2" id="KW-0690">Ribosome biogenesis</keyword>
<gene>
    <name evidence="11" type="ORF">Celaphus_00001448</name>
</gene>
<keyword evidence="12" id="KW-1185">Reference proteome</keyword>
<comment type="subcellular location">
    <subcellularLocation>
        <location evidence="1">Nucleus</location>
        <location evidence="1">Nucleolus</location>
    </subcellularLocation>
</comment>
<feature type="compositionally biased region" description="Acidic residues" evidence="8">
    <location>
        <begin position="391"/>
        <end position="402"/>
    </location>
</feature>
<dbReference type="PANTHER" id="PTHR10920">
    <property type="entry name" value="RIBOSOMAL RNA METHYLTRANSFERASE"/>
    <property type="match status" value="1"/>
</dbReference>
<dbReference type="Pfam" id="PF11861">
    <property type="entry name" value="DUF3381"/>
    <property type="match status" value="1"/>
</dbReference>
<evidence type="ECO:0000256" key="3">
    <source>
        <dbReference type="ARBA" id="ARBA00022552"/>
    </source>
</evidence>
<keyword evidence="4" id="KW-0489">Methyltransferase</keyword>
<evidence type="ECO:0000256" key="1">
    <source>
        <dbReference type="ARBA" id="ARBA00004604"/>
    </source>
</evidence>
<feature type="domain" description="DUF3381" evidence="10">
    <location>
        <begin position="289"/>
        <end position="452"/>
    </location>
</feature>
<dbReference type="InterPro" id="IPR050082">
    <property type="entry name" value="RNA_methyltr_RlmE"/>
</dbReference>
<keyword evidence="3" id="KW-0698">rRNA processing</keyword>
<sequence>MGKKGKVGKSRRDKFYHLAKETGESGFVLSELASHRPRSVRPAFRILSFSSAEGVVGRESAEIPLGKRFADLVILSPPPGYRSRSAFKLIQLNRRFQFLQKARALLDLCAAPGGWLQVAAKFMPVSSLIVGVDLVPIKPLPNVVTLQEDITTERCRQALRKELKTWKVDVVLNDGAPNVGASWAHDAYSQAHLTLMALRLACDFLGRGGCFITKVFRSRDYQPLLWIFQQLFRRVQATKPQASRHESAEIFVVCQGFLAPDKVDSKFFDPKFAFKEVEVQAKTVTELVTKKKPKAEGYAEGDLTLYHRTSVTDFLRAANPVDFLSKASEISLDDNELAQHPATTEDIRVCCQDIKVLGRKELRSLLNWRTKLRRYMAKKLKEQAKALDISSGEEEEGEEEESAAGTGPQPSQEEEEEEQLNRTLAEMKAQEVAELKRKKKKLLREQRKQRERVELKMDLPGVSIADEGETGMFSLRTIRGHQVRWGGAHAGDREDLRGRSEQ</sequence>
<dbReference type="OrthoDB" id="289250at2759"/>
<feature type="domain" description="Ribosomal RNA methyltransferase FtsJ" evidence="9">
    <location>
        <begin position="81"/>
        <end position="257"/>
    </location>
</feature>
<dbReference type="GO" id="GO:0000463">
    <property type="term" value="P:maturation of LSU-rRNA from tricistronic rRNA transcript (SSU-rRNA, 5.8S rRNA, LSU-rRNA)"/>
    <property type="evidence" value="ECO:0007669"/>
    <property type="project" value="TreeGrafter"/>
</dbReference>
<protein>
    <submittedName>
        <fullName evidence="11">FTSJ3</fullName>
    </submittedName>
</protein>
<evidence type="ECO:0000256" key="2">
    <source>
        <dbReference type="ARBA" id="ARBA00022517"/>
    </source>
</evidence>
<dbReference type="PANTHER" id="PTHR10920:SF13">
    <property type="entry name" value="PRE-RRNA 2'-O-RIBOSE RNA METHYLTRANSFERASE FTSJ3"/>
    <property type="match status" value="1"/>
</dbReference>
<evidence type="ECO:0000256" key="8">
    <source>
        <dbReference type="SAM" id="MobiDB-lite"/>
    </source>
</evidence>
<dbReference type="SUPFAM" id="SSF53335">
    <property type="entry name" value="S-adenosyl-L-methionine-dependent methyltransferases"/>
    <property type="match status" value="1"/>
</dbReference>
<organism evidence="11 12">
    <name type="scientific">Cervus elaphus hippelaphus</name>
    <name type="common">European red deer</name>
    <dbReference type="NCBI Taxonomy" id="46360"/>
    <lineage>
        <taxon>Eukaryota</taxon>
        <taxon>Metazoa</taxon>
        <taxon>Chordata</taxon>
        <taxon>Craniata</taxon>
        <taxon>Vertebrata</taxon>
        <taxon>Euteleostomi</taxon>
        <taxon>Mammalia</taxon>
        <taxon>Eutheria</taxon>
        <taxon>Laurasiatheria</taxon>
        <taxon>Artiodactyla</taxon>
        <taxon>Ruminantia</taxon>
        <taxon>Pecora</taxon>
        <taxon>Cervidae</taxon>
        <taxon>Cervinae</taxon>
        <taxon>Cervus</taxon>
    </lineage>
</organism>
<dbReference type="GO" id="GO:0008650">
    <property type="term" value="F:rRNA (uridine-2'-O-)-methyltransferase activity"/>
    <property type="evidence" value="ECO:0007669"/>
    <property type="project" value="TreeGrafter"/>
</dbReference>
<keyword evidence="6" id="KW-0949">S-adenosyl-L-methionine</keyword>
<keyword evidence="5" id="KW-0808">Transferase</keyword>
<proteinExistence type="inferred from homology"/>
<dbReference type="Gene3D" id="3.40.50.150">
    <property type="entry name" value="Vaccinia Virus protein VP39"/>
    <property type="match status" value="1"/>
</dbReference>
<dbReference type="InterPro" id="IPR002877">
    <property type="entry name" value="RNA_MeTrfase_FtsJ_dom"/>
</dbReference>